<dbReference type="EMBL" id="JBHRYQ010000001">
    <property type="protein sequence ID" value="MFC3812570.1"/>
    <property type="molecule type" value="Genomic_DNA"/>
</dbReference>
<dbReference type="Proteomes" id="UP001595616">
    <property type="component" value="Unassembled WGS sequence"/>
</dbReference>
<protein>
    <submittedName>
        <fullName evidence="1">DUF2442 domain-containing protein</fullName>
    </submittedName>
</protein>
<sequence>MENEINVTNVWLDDDFIYIKTDKNETKSHPINWFPRLLKASKTEREDFTLSPFGIHWERLDEDLSFEGFYTYNKSNKLIPNN</sequence>
<proteinExistence type="predicted"/>
<evidence type="ECO:0000313" key="1">
    <source>
        <dbReference type="EMBL" id="MFC3812570.1"/>
    </source>
</evidence>
<dbReference type="Gene3D" id="3.30.2020.40">
    <property type="entry name" value="Uncharacterised protein PF10387, DUF2442"/>
    <property type="match status" value="1"/>
</dbReference>
<accession>A0ABV7YZW1</accession>
<reference evidence="2" key="1">
    <citation type="journal article" date="2019" name="Int. J. Syst. Evol. Microbiol.">
        <title>The Global Catalogue of Microorganisms (GCM) 10K type strain sequencing project: providing services to taxonomists for standard genome sequencing and annotation.</title>
        <authorList>
            <consortium name="The Broad Institute Genomics Platform"/>
            <consortium name="The Broad Institute Genome Sequencing Center for Infectious Disease"/>
            <person name="Wu L."/>
            <person name="Ma J."/>
        </authorList>
    </citation>
    <scope>NUCLEOTIDE SEQUENCE [LARGE SCALE GENOMIC DNA]</scope>
    <source>
        <strain evidence="2">CECT 7956</strain>
    </source>
</reference>
<name>A0ABV7YZW1_9BACT</name>
<keyword evidence="2" id="KW-1185">Reference proteome</keyword>
<comment type="caution">
    <text evidence="1">The sequence shown here is derived from an EMBL/GenBank/DDBJ whole genome shotgun (WGS) entry which is preliminary data.</text>
</comment>
<organism evidence="1 2">
    <name type="scientific">Lacihabitans lacunae</name>
    <dbReference type="NCBI Taxonomy" id="1028214"/>
    <lineage>
        <taxon>Bacteria</taxon>
        <taxon>Pseudomonadati</taxon>
        <taxon>Bacteroidota</taxon>
        <taxon>Cytophagia</taxon>
        <taxon>Cytophagales</taxon>
        <taxon>Leadbetterellaceae</taxon>
        <taxon>Lacihabitans</taxon>
    </lineage>
</organism>
<dbReference type="Pfam" id="PF10387">
    <property type="entry name" value="DUF2442"/>
    <property type="match status" value="1"/>
</dbReference>
<evidence type="ECO:0000313" key="2">
    <source>
        <dbReference type="Proteomes" id="UP001595616"/>
    </source>
</evidence>
<dbReference type="InterPro" id="IPR018841">
    <property type="entry name" value="DUF2442"/>
</dbReference>
<gene>
    <name evidence="1" type="ORF">ACFOOI_18055</name>
</gene>
<dbReference type="RefSeq" id="WP_379839452.1">
    <property type="nucleotide sequence ID" value="NZ_JBHRYQ010000001.1"/>
</dbReference>